<name>A0A0F9Z881_9MICR</name>
<reference evidence="1 2" key="1">
    <citation type="journal article" date="2015" name="Environ. Microbiol.">
        <title>Genome analyses suggest the presence of polyploidy and recent human-driven expansions in eight global populations of the honeybee pathogen Nosema ceranae.</title>
        <authorList>
            <person name="Pelin A."/>
            <person name="Selman M."/>
            <person name="Aris-Brosou S."/>
            <person name="Farinelli L."/>
            <person name="Corradi N."/>
        </authorList>
    </citation>
    <scope>NUCLEOTIDE SEQUENCE [LARGE SCALE GENOMIC DNA]</scope>
    <source>
        <strain evidence="1 2">PA08 1199</strain>
    </source>
</reference>
<protein>
    <submittedName>
        <fullName evidence="1">Uncharacterized protein</fullName>
    </submittedName>
</protein>
<evidence type="ECO:0000313" key="2">
    <source>
        <dbReference type="Proteomes" id="UP000034350"/>
    </source>
</evidence>
<dbReference type="AlphaFoldDB" id="A0A0F9Z881"/>
<organism evidence="1 2">
    <name type="scientific">Vairimorpha ceranae</name>
    <dbReference type="NCBI Taxonomy" id="40302"/>
    <lineage>
        <taxon>Eukaryota</taxon>
        <taxon>Fungi</taxon>
        <taxon>Fungi incertae sedis</taxon>
        <taxon>Microsporidia</taxon>
        <taxon>Nosematidae</taxon>
        <taxon>Vairimorpha</taxon>
    </lineage>
</organism>
<accession>A0A0F9Z881</accession>
<keyword evidence="2" id="KW-1185">Reference proteome</keyword>
<dbReference type="Proteomes" id="UP000034350">
    <property type="component" value="Unassembled WGS sequence"/>
</dbReference>
<proteinExistence type="predicted"/>
<dbReference type="RefSeq" id="XP_024329876.1">
    <property type="nucleotide sequence ID" value="XM_024473794.1"/>
</dbReference>
<dbReference type="GeneID" id="36318691"/>
<evidence type="ECO:0000313" key="1">
    <source>
        <dbReference type="EMBL" id="KKO74134.1"/>
    </source>
</evidence>
<sequence>MEIAENYFILIDTLERFENDECYIEKGYQILNSLTFAKDPANIKLYLKKRLR</sequence>
<gene>
    <name evidence="1" type="ORF">AAJ76_1120001085</name>
</gene>
<comment type="caution">
    <text evidence="1">The sequence shown here is derived from an EMBL/GenBank/DDBJ whole genome shotgun (WGS) entry which is preliminary data.</text>
</comment>
<dbReference type="EMBL" id="JPQZ01000112">
    <property type="protein sequence ID" value="KKO74134.1"/>
    <property type="molecule type" value="Genomic_DNA"/>
</dbReference>
<dbReference type="VEuPathDB" id="MicrosporidiaDB:AAJ76_1120001085"/>